<organism evidence="2">
    <name type="scientific">marine metagenome</name>
    <dbReference type="NCBI Taxonomy" id="408172"/>
    <lineage>
        <taxon>unclassified sequences</taxon>
        <taxon>metagenomes</taxon>
        <taxon>ecological metagenomes</taxon>
    </lineage>
</organism>
<feature type="transmembrane region" description="Helical" evidence="1">
    <location>
        <begin position="163"/>
        <end position="182"/>
    </location>
</feature>
<dbReference type="AlphaFoldDB" id="A0A381U1B9"/>
<gene>
    <name evidence="2" type="ORF">METZ01_LOCUS74292</name>
</gene>
<dbReference type="Pfam" id="PF26314">
    <property type="entry name" value="MptA_B_family"/>
    <property type="match status" value="1"/>
</dbReference>
<keyword evidence="1" id="KW-0812">Transmembrane</keyword>
<feature type="transmembrane region" description="Helical" evidence="1">
    <location>
        <begin position="346"/>
        <end position="363"/>
    </location>
</feature>
<name>A0A381U1B9_9ZZZZ</name>
<accession>A0A381U1B9</accession>
<evidence type="ECO:0000313" key="2">
    <source>
        <dbReference type="EMBL" id="SVA21438.1"/>
    </source>
</evidence>
<dbReference type="EMBL" id="UINC01005455">
    <property type="protein sequence ID" value="SVA21438.1"/>
    <property type="molecule type" value="Genomic_DNA"/>
</dbReference>
<reference evidence="2" key="1">
    <citation type="submission" date="2018-05" db="EMBL/GenBank/DDBJ databases">
        <authorList>
            <person name="Lanie J.A."/>
            <person name="Ng W.-L."/>
            <person name="Kazmierczak K.M."/>
            <person name="Andrzejewski T.M."/>
            <person name="Davidsen T.M."/>
            <person name="Wayne K.J."/>
            <person name="Tettelin H."/>
            <person name="Glass J.I."/>
            <person name="Rusch D."/>
            <person name="Podicherti R."/>
            <person name="Tsui H.-C.T."/>
            <person name="Winkler M.E."/>
        </authorList>
    </citation>
    <scope>NUCLEOTIDE SEQUENCE</scope>
</reference>
<sequence length="438" mass="49501">MRFEASKPLAKLFGWWLGIAIFYLALVHLHDLRGSPRRSIIILLGAGFVYALACLWLHRQWSRFPFRTKKVLVIAIVLGAIAFRVMMLAVPPSLSDDIYRYRWDGRVQAANLNPYTEPPASSELAALRDPLWLRINYPAIRTIYGPLAQWLFRVTYQLDSRPIAFQAMATLGDLLCIGLLFGCLRRWKLPEWRIALYAWSPLAILESASNGHFDSWPTAALMLGVLASISNKSLLSTFAFSAGTLVKTWPLIWLPLTLTKRPPWHIGVVAALIVAGYLPFADARLGLLQPWLDYTGRWLFNDAGFFLLRSVTGSEPLSKAIAAVVGFGTMYEFWRRGTDPVRASYWLLLLAIFLLPAIHPWYLLWPLPLAAAALDIGWITLTALAPLSYWILVDANSTWIEPTWMRFAIWLPGLVMWLWQAKNNAIAAPPTTPTQTSR</sequence>
<evidence type="ECO:0008006" key="3">
    <source>
        <dbReference type="Google" id="ProtNLM"/>
    </source>
</evidence>
<feature type="transmembrane region" description="Helical" evidence="1">
    <location>
        <begin position="404"/>
        <end position="421"/>
    </location>
</feature>
<feature type="transmembrane region" description="Helical" evidence="1">
    <location>
        <begin position="369"/>
        <end position="392"/>
    </location>
</feature>
<keyword evidence="1" id="KW-1133">Transmembrane helix</keyword>
<feature type="transmembrane region" description="Helical" evidence="1">
    <location>
        <begin position="233"/>
        <end position="252"/>
    </location>
</feature>
<protein>
    <recommendedName>
        <fullName evidence="3">Glycosyltransferase RgtA/B/C/D-like domain-containing protein</fullName>
    </recommendedName>
</protein>
<proteinExistence type="predicted"/>
<evidence type="ECO:0000256" key="1">
    <source>
        <dbReference type="SAM" id="Phobius"/>
    </source>
</evidence>
<feature type="transmembrane region" description="Helical" evidence="1">
    <location>
        <begin position="12"/>
        <end position="29"/>
    </location>
</feature>
<feature type="transmembrane region" description="Helical" evidence="1">
    <location>
        <begin position="71"/>
        <end position="90"/>
    </location>
</feature>
<feature type="transmembrane region" description="Helical" evidence="1">
    <location>
        <begin position="41"/>
        <end position="59"/>
    </location>
</feature>
<keyword evidence="1" id="KW-0472">Membrane</keyword>
<feature type="transmembrane region" description="Helical" evidence="1">
    <location>
        <begin position="264"/>
        <end position="281"/>
    </location>
</feature>